<protein>
    <submittedName>
        <fullName evidence="1">Uncharacterized protein</fullName>
    </submittedName>
</protein>
<dbReference type="RefSeq" id="WP_138424939.1">
    <property type="nucleotide sequence ID" value="NZ_CP010992.1"/>
</dbReference>
<proteinExistence type="predicted"/>
<dbReference type="AlphaFoldDB" id="A0AAI8CGB7"/>
<evidence type="ECO:0000313" key="2">
    <source>
        <dbReference type="Proteomes" id="UP000304840"/>
    </source>
</evidence>
<name>A0AAI8CGB7_9FLAO</name>
<reference evidence="2" key="1">
    <citation type="submission" date="2016-03" db="EMBL/GenBank/DDBJ databases">
        <title>Flavobacterium columnare strain B185, complete genome.</title>
        <authorList>
            <person name="Sundberg L.-R."/>
            <person name="Papponen P."/>
            <person name="Laanto E."/>
        </authorList>
    </citation>
    <scope>NUCLEOTIDE SEQUENCE [LARGE SCALE GENOMIC DNA]</scope>
    <source>
        <strain evidence="2">B185</strain>
    </source>
</reference>
<dbReference type="EMBL" id="CP010992">
    <property type="protein sequence ID" value="AMO19431.1"/>
    <property type="molecule type" value="Genomic_DNA"/>
</dbReference>
<gene>
    <name evidence="1" type="ORF">UN65_02895</name>
</gene>
<evidence type="ECO:0000313" key="1">
    <source>
        <dbReference type="EMBL" id="AMO19431.1"/>
    </source>
</evidence>
<dbReference type="Proteomes" id="UP000304840">
    <property type="component" value="Chromosome"/>
</dbReference>
<sequence length="60" mass="7450">MNRKDLINEAYKDLPKWAKQNINDEGWIPHRYLLELLSFYKRDEIDFIDRDFVRPKILRV</sequence>
<accession>A0AAI8CGB7</accession>
<organism evidence="1 2">
    <name type="scientific">Flavobacterium columnare</name>
    <dbReference type="NCBI Taxonomy" id="996"/>
    <lineage>
        <taxon>Bacteria</taxon>
        <taxon>Pseudomonadati</taxon>
        <taxon>Bacteroidota</taxon>
        <taxon>Flavobacteriia</taxon>
        <taxon>Flavobacteriales</taxon>
        <taxon>Flavobacteriaceae</taxon>
        <taxon>Flavobacterium</taxon>
    </lineage>
</organism>
<reference evidence="1 2" key="2">
    <citation type="submission" date="2019-05" db="EMBL/GenBank/DDBJ databases">
        <authorList>
            <person name="Ravantti J.J."/>
        </authorList>
    </citation>
    <scope>NUCLEOTIDE SEQUENCE [LARGE SCALE GENOMIC DNA]</scope>
    <source>
        <strain evidence="1 2">B185</strain>
    </source>
</reference>